<reference evidence="2" key="1">
    <citation type="journal article" date="2002" name="Science">
        <title>The draft genome of Ciona intestinalis: insights into chordate and vertebrate origins.</title>
        <authorList>
            <person name="Dehal P."/>
            <person name="Satou Y."/>
            <person name="Campbell R.K."/>
            <person name="Chapman J."/>
            <person name="Degnan B."/>
            <person name="De Tomaso A."/>
            <person name="Davidson B."/>
            <person name="Di Gregorio A."/>
            <person name="Gelpke M."/>
            <person name="Goodstein D.M."/>
            <person name="Harafuji N."/>
            <person name="Hastings K.E."/>
            <person name="Ho I."/>
            <person name="Hotta K."/>
            <person name="Huang W."/>
            <person name="Kawashima T."/>
            <person name="Lemaire P."/>
            <person name="Martinez D."/>
            <person name="Meinertzhagen I.A."/>
            <person name="Necula S."/>
            <person name="Nonaka M."/>
            <person name="Putnam N."/>
            <person name="Rash S."/>
            <person name="Saiga H."/>
            <person name="Satake M."/>
            <person name="Terry A."/>
            <person name="Yamada L."/>
            <person name="Wang H.G."/>
            <person name="Awazu S."/>
            <person name="Azumi K."/>
            <person name="Boore J."/>
            <person name="Branno M."/>
            <person name="Chin-Bow S."/>
            <person name="DeSantis R."/>
            <person name="Doyle S."/>
            <person name="Francino P."/>
            <person name="Keys D.N."/>
            <person name="Haga S."/>
            <person name="Hayashi H."/>
            <person name="Hino K."/>
            <person name="Imai K.S."/>
            <person name="Inaba K."/>
            <person name="Kano S."/>
            <person name="Kobayashi K."/>
            <person name="Kobayashi M."/>
            <person name="Lee B.I."/>
            <person name="Makabe K.W."/>
            <person name="Manohar C."/>
            <person name="Matassi G."/>
            <person name="Medina M."/>
            <person name="Mochizuki Y."/>
            <person name="Mount S."/>
            <person name="Morishita T."/>
            <person name="Miura S."/>
            <person name="Nakayama A."/>
            <person name="Nishizaka S."/>
            <person name="Nomoto H."/>
            <person name="Ohta F."/>
            <person name="Oishi K."/>
            <person name="Rigoutsos I."/>
            <person name="Sano M."/>
            <person name="Sasaki A."/>
            <person name="Sasakura Y."/>
            <person name="Shoguchi E."/>
            <person name="Shin-i T."/>
            <person name="Spagnuolo A."/>
            <person name="Stainier D."/>
            <person name="Suzuki M.M."/>
            <person name="Tassy O."/>
            <person name="Takatori N."/>
            <person name="Tokuoka M."/>
            <person name="Yagi K."/>
            <person name="Yoshizaki F."/>
            <person name="Wada S."/>
            <person name="Zhang C."/>
            <person name="Hyatt P.D."/>
            <person name="Larimer F."/>
            <person name="Detter C."/>
            <person name="Doggett N."/>
            <person name="Glavina T."/>
            <person name="Hawkins T."/>
            <person name="Richardson P."/>
            <person name="Lucas S."/>
            <person name="Kohara Y."/>
            <person name="Levine M."/>
            <person name="Satoh N."/>
            <person name="Rokhsar D.S."/>
        </authorList>
    </citation>
    <scope>NUCLEOTIDE SEQUENCE [LARGE SCALE GENOMIC DNA]</scope>
</reference>
<dbReference type="OMA" id="IMEQWME"/>
<sequence length="181" mass="20505">MSHDLPIISLVVQLISNLTSDSSLIEAIVTSQIDNNSAILSSLCALCCNNQPSDVTMGEWVQFLTQVIQLLSRLTCDSDLILIKHNMYATIYHTLNIILYEQLITYEKNGSCNAINNLIKQGIVLLHSCSNVYIDGVPGVPRDHRHHILLWKLQHFVEKEKSFWSEEIKRILKSEITSLES</sequence>
<dbReference type="Ensembl" id="ENSCINT00000022996.2">
    <property type="protein sequence ID" value="ENSCINP00000022750.2"/>
    <property type="gene ID" value="ENSCING00000020734.1"/>
</dbReference>
<dbReference type="AlphaFoldDB" id="F6XVS2"/>
<dbReference type="HOGENOM" id="CLU_112504_0_0_1"/>
<evidence type="ECO:0000313" key="1">
    <source>
        <dbReference type="Ensembl" id="ENSCINP00000022750.2"/>
    </source>
</evidence>
<dbReference type="EMBL" id="EAAA01002503">
    <property type="status" value="NOT_ANNOTATED_CDS"/>
    <property type="molecule type" value="Genomic_DNA"/>
</dbReference>
<dbReference type="Proteomes" id="UP000008144">
    <property type="component" value="Chromosome 7"/>
</dbReference>
<name>F6XVS2_CIOIN</name>
<dbReference type="InParanoid" id="F6XVS2"/>
<reference evidence="1" key="3">
    <citation type="submission" date="2025-08" db="UniProtKB">
        <authorList>
            <consortium name="Ensembl"/>
        </authorList>
    </citation>
    <scope>IDENTIFICATION</scope>
</reference>
<keyword evidence="2" id="KW-1185">Reference proteome</keyword>
<proteinExistence type="predicted"/>
<organism evidence="1 2">
    <name type="scientific">Ciona intestinalis</name>
    <name type="common">Transparent sea squirt</name>
    <name type="synonym">Ascidia intestinalis</name>
    <dbReference type="NCBI Taxonomy" id="7719"/>
    <lineage>
        <taxon>Eukaryota</taxon>
        <taxon>Metazoa</taxon>
        <taxon>Chordata</taxon>
        <taxon>Tunicata</taxon>
        <taxon>Ascidiacea</taxon>
        <taxon>Phlebobranchia</taxon>
        <taxon>Cionidae</taxon>
        <taxon>Ciona</taxon>
    </lineage>
</organism>
<reference evidence="1" key="2">
    <citation type="journal article" date="2008" name="Genome Biol.">
        <title>Improved genome assembly and evidence-based global gene model set for the chordate Ciona intestinalis: new insight into intron and operon populations.</title>
        <authorList>
            <person name="Satou Y."/>
            <person name="Mineta K."/>
            <person name="Ogasawara M."/>
            <person name="Sasakura Y."/>
            <person name="Shoguchi E."/>
            <person name="Ueno K."/>
            <person name="Yamada L."/>
            <person name="Matsumoto J."/>
            <person name="Wasserscheid J."/>
            <person name="Dewar K."/>
            <person name="Wiley G.B."/>
            <person name="Macmil S.L."/>
            <person name="Roe B.A."/>
            <person name="Zeller R.W."/>
            <person name="Hastings K.E."/>
            <person name="Lemaire P."/>
            <person name="Lindquist E."/>
            <person name="Endo T."/>
            <person name="Hotta K."/>
            <person name="Inaba K."/>
        </authorList>
    </citation>
    <scope>NUCLEOTIDE SEQUENCE [LARGE SCALE GENOMIC DNA]</scope>
    <source>
        <strain evidence="1">wild type</strain>
    </source>
</reference>
<accession>F6XVS2</accession>
<evidence type="ECO:0000313" key="2">
    <source>
        <dbReference type="Proteomes" id="UP000008144"/>
    </source>
</evidence>
<protein>
    <submittedName>
        <fullName evidence="1">Uncharacterized protein</fullName>
    </submittedName>
</protein>
<reference evidence="1" key="4">
    <citation type="submission" date="2025-09" db="UniProtKB">
        <authorList>
            <consortium name="Ensembl"/>
        </authorList>
    </citation>
    <scope>IDENTIFICATION</scope>
</reference>